<dbReference type="PANTHER" id="PTHR22969">
    <property type="entry name" value="IKB KINASE"/>
    <property type="match status" value="1"/>
</dbReference>
<dbReference type="PROSITE" id="PS00107">
    <property type="entry name" value="PROTEIN_KINASE_ATP"/>
    <property type="match status" value="1"/>
</dbReference>
<dbReference type="FunFam" id="1.10.510.10:FF:000100">
    <property type="entry name" value="inhibitor of nuclear factor kappa-B kinase subunit epsilon"/>
    <property type="match status" value="1"/>
</dbReference>
<evidence type="ECO:0000256" key="2">
    <source>
        <dbReference type="ARBA" id="ARBA00012442"/>
    </source>
</evidence>
<dbReference type="SMART" id="SM00220">
    <property type="entry name" value="S_TKc"/>
    <property type="match status" value="1"/>
</dbReference>
<organism evidence="13 14">
    <name type="scientific">Crassostrea virginica</name>
    <name type="common">Eastern oyster</name>
    <dbReference type="NCBI Taxonomy" id="6565"/>
    <lineage>
        <taxon>Eukaryota</taxon>
        <taxon>Metazoa</taxon>
        <taxon>Spiralia</taxon>
        <taxon>Lophotrochozoa</taxon>
        <taxon>Mollusca</taxon>
        <taxon>Bivalvia</taxon>
        <taxon>Autobranchia</taxon>
        <taxon>Pteriomorphia</taxon>
        <taxon>Ostreida</taxon>
        <taxon>Ostreoidea</taxon>
        <taxon>Ostreidae</taxon>
        <taxon>Crassostrea</taxon>
    </lineage>
</organism>
<dbReference type="GO" id="GO:0010628">
    <property type="term" value="P:positive regulation of gene expression"/>
    <property type="evidence" value="ECO:0007669"/>
    <property type="project" value="UniProtKB-ARBA"/>
</dbReference>
<dbReference type="GO" id="GO:0005737">
    <property type="term" value="C:cytoplasm"/>
    <property type="evidence" value="ECO:0007669"/>
    <property type="project" value="UniProtKB-SubCell"/>
</dbReference>
<dbReference type="PANTHER" id="PTHR22969:SF15">
    <property type="entry name" value="FI05319P"/>
    <property type="match status" value="1"/>
</dbReference>
<feature type="domain" description="Protein kinase" evidence="12">
    <location>
        <begin position="17"/>
        <end position="314"/>
    </location>
</feature>
<evidence type="ECO:0000256" key="5">
    <source>
        <dbReference type="ARBA" id="ARBA00022679"/>
    </source>
</evidence>
<dbReference type="RefSeq" id="XP_022298346.1">
    <property type="nucleotide sequence ID" value="XM_022442638.1"/>
</dbReference>
<dbReference type="Gene3D" id="3.30.200.20">
    <property type="entry name" value="Phosphorylase Kinase, domain 1"/>
    <property type="match status" value="1"/>
</dbReference>
<dbReference type="Pfam" id="PF18394">
    <property type="entry name" value="TBK1_CCD1"/>
    <property type="match status" value="1"/>
</dbReference>
<dbReference type="InterPro" id="IPR008271">
    <property type="entry name" value="Ser/Thr_kinase_AS"/>
</dbReference>
<dbReference type="GeneID" id="111107437"/>
<comment type="subcellular location">
    <subcellularLocation>
        <location evidence="1">Cytoplasm</location>
    </subcellularLocation>
</comment>
<evidence type="ECO:0000313" key="13">
    <source>
        <dbReference type="Proteomes" id="UP000694844"/>
    </source>
</evidence>
<dbReference type="GO" id="GO:0009967">
    <property type="term" value="P:positive regulation of signal transduction"/>
    <property type="evidence" value="ECO:0007669"/>
    <property type="project" value="UniProtKB-ARBA"/>
</dbReference>
<keyword evidence="3" id="KW-0963">Cytoplasm</keyword>
<name>A0A8B8B4K7_CRAVI</name>
<feature type="binding site" evidence="10">
    <location>
        <position position="46"/>
    </location>
    <ligand>
        <name>ATP</name>
        <dbReference type="ChEBI" id="CHEBI:30616"/>
    </ligand>
</feature>
<dbReference type="OrthoDB" id="10013850at2759"/>
<evidence type="ECO:0000256" key="8">
    <source>
        <dbReference type="ARBA" id="ARBA00022840"/>
    </source>
</evidence>
<dbReference type="KEGG" id="cvn:111107437"/>
<protein>
    <recommendedName>
        <fullName evidence="2">IkappaB kinase</fullName>
        <ecNumber evidence="2">2.7.11.10</ecNumber>
    </recommendedName>
</protein>
<dbReference type="Gene3D" id="1.10.510.10">
    <property type="entry name" value="Transferase(Phosphotransferase) domain 1"/>
    <property type="match status" value="1"/>
</dbReference>
<dbReference type="InterPro" id="IPR011009">
    <property type="entry name" value="Kinase-like_dom_sf"/>
</dbReference>
<evidence type="ECO:0000256" key="6">
    <source>
        <dbReference type="ARBA" id="ARBA00022741"/>
    </source>
</evidence>
<dbReference type="InterPro" id="IPR000719">
    <property type="entry name" value="Prot_kinase_dom"/>
</dbReference>
<proteinExistence type="predicted"/>
<dbReference type="GO" id="GO:0045089">
    <property type="term" value="P:positive regulation of innate immune response"/>
    <property type="evidence" value="ECO:0007669"/>
    <property type="project" value="UniProtKB-ARBA"/>
</dbReference>
<dbReference type="PROSITE" id="PS00108">
    <property type="entry name" value="PROTEIN_KINASE_ST"/>
    <property type="match status" value="1"/>
</dbReference>
<dbReference type="GO" id="GO:0008384">
    <property type="term" value="F:IkappaB kinase activity"/>
    <property type="evidence" value="ECO:0007669"/>
    <property type="project" value="UniProtKB-EC"/>
</dbReference>
<dbReference type="PROSITE" id="PS50011">
    <property type="entry name" value="PROTEIN_KINASE_DOM"/>
    <property type="match status" value="1"/>
</dbReference>
<evidence type="ECO:0000256" key="1">
    <source>
        <dbReference type="ARBA" id="ARBA00004496"/>
    </source>
</evidence>
<evidence type="ECO:0000256" key="10">
    <source>
        <dbReference type="PROSITE-ProRule" id="PRU10141"/>
    </source>
</evidence>
<keyword evidence="4" id="KW-0723">Serine/threonine-protein kinase</keyword>
<evidence type="ECO:0000259" key="12">
    <source>
        <dbReference type="PROSITE" id="PS50011"/>
    </source>
</evidence>
<dbReference type="GO" id="GO:0006950">
    <property type="term" value="P:response to stress"/>
    <property type="evidence" value="ECO:0007669"/>
    <property type="project" value="UniProtKB-ARBA"/>
</dbReference>
<evidence type="ECO:0000313" key="15">
    <source>
        <dbReference type="RefSeq" id="XP_022298346.1"/>
    </source>
</evidence>
<dbReference type="FunFam" id="3.30.200.20:FF:000106">
    <property type="entry name" value="serine/threonine-protein kinase TBK1 isoform X1"/>
    <property type="match status" value="1"/>
</dbReference>
<evidence type="ECO:0000256" key="3">
    <source>
        <dbReference type="ARBA" id="ARBA00022490"/>
    </source>
</evidence>
<dbReference type="InterPro" id="IPR051180">
    <property type="entry name" value="IKK"/>
</dbReference>
<dbReference type="RefSeq" id="XP_022298345.1">
    <property type="nucleotide sequence ID" value="XM_022442637.1"/>
</dbReference>
<dbReference type="InterPro" id="IPR017441">
    <property type="entry name" value="Protein_kinase_ATP_BS"/>
</dbReference>
<dbReference type="AlphaFoldDB" id="A0A8B8B4K7"/>
<reference evidence="14 15" key="1">
    <citation type="submission" date="2025-04" db="UniProtKB">
        <authorList>
            <consortium name="RefSeq"/>
        </authorList>
    </citation>
    <scope>IDENTIFICATION</scope>
    <source>
        <tissue evidence="14 15">Whole sample</tissue>
    </source>
</reference>
<feature type="coiled-coil region" evidence="11">
    <location>
        <begin position="524"/>
        <end position="558"/>
    </location>
</feature>
<sequence length="750" mass="86318">MSGDDFAPLRQSQNYLWDITKVLGQGATSKVYKGRDKRNGQEVAVKVFSTAAMQRSPEVQVREFQVMMQLKHENVVQLLSIEEEDVNNLKVIVMELSQYGSLYTLLDNPENSLGLEEEEFLTVLKDLTAGIQYLREKDIVHRDIKPGNILLFKDEEGRSVYKLTDFGAAKQLESEDEQFMSLYGTEEYLHPNIYGRAVIRDGNIGPFDATVDLWSLGVTIYHAATGQLPFKAYGGRRNRQKMYEITKTKESGVISGIQKYEDGPVEWNRDLPPTCLLSVGLRKFLVPVLASLLESNERKRTTFDRFFQEVGNILSKKVLYAFCPITWSNMRIYVSKNTKLSRLQELVAEQCEVAAVNQILVLDGELLEQSVDSLATVEEYPKSITQHNPIYVFLKSYPDHRYFPNCIYPEFPRFGSSVHVSNDYQLSKLCCTVMAFHLRLVRQYHHKLQLLQKSIQAYIHELHQEIAHLVNCLKHQKQHNQTCGAWTRNYNHTVAQNIALVKGTGQGPGAKEREILLEGNQKYVRDLEKQVDNIMKGAEDMLNQIQRDELQNQRLQQYWQDENMSCHSDTFRCSEKIGMMLDSMQGIMAAFKEDRSRVVLGKLEENIHMVEKNRLQTLCSKSLSILESCNRFTEKQYNAYYTWYNQAVDTRNRCDKVNLKLGHLEKRQTEYVSKLDEFSKVMIGSMHEVVCEPNIPCSSENLRDTGYSIINKLNKKLDAVELEVIELTQTVDENSKIIFSTGKHIIDNGI</sequence>
<dbReference type="SUPFAM" id="SSF56112">
    <property type="entry name" value="Protein kinase-like (PK-like)"/>
    <property type="match status" value="1"/>
</dbReference>
<keyword evidence="11" id="KW-0175">Coiled coil</keyword>
<keyword evidence="7" id="KW-0418">Kinase</keyword>
<gene>
    <name evidence="14 15" type="primary">LOC111107437</name>
</gene>
<dbReference type="Gene3D" id="1.20.1270.420">
    <property type="match status" value="1"/>
</dbReference>
<keyword evidence="13" id="KW-1185">Reference proteome</keyword>
<dbReference type="InterPro" id="IPR041309">
    <property type="entry name" value="TBK1_CC1"/>
</dbReference>
<keyword evidence="5" id="KW-0808">Transferase</keyword>
<dbReference type="Pfam" id="PF00069">
    <property type="entry name" value="Pkinase"/>
    <property type="match status" value="1"/>
</dbReference>
<dbReference type="Gene3D" id="3.10.20.90">
    <property type="entry name" value="Phosphatidylinositol 3-kinase Catalytic Subunit, Chain A, domain 1"/>
    <property type="match status" value="1"/>
</dbReference>
<evidence type="ECO:0000256" key="7">
    <source>
        <dbReference type="ARBA" id="ARBA00022777"/>
    </source>
</evidence>
<comment type="catalytic activity">
    <reaction evidence="9">
        <text>L-seryl-[I-kappa-B protein] + ATP = O-phospho-L-seryl-[I-kappa-B protein] + ADP + H(+)</text>
        <dbReference type="Rhea" id="RHEA:19073"/>
        <dbReference type="Rhea" id="RHEA-COMP:13698"/>
        <dbReference type="Rhea" id="RHEA-COMP:13699"/>
        <dbReference type="ChEBI" id="CHEBI:15378"/>
        <dbReference type="ChEBI" id="CHEBI:29999"/>
        <dbReference type="ChEBI" id="CHEBI:30616"/>
        <dbReference type="ChEBI" id="CHEBI:83421"/>
        <dbReference type="ChEBI" id="CHEBI:456216"/>
        <dbReference type="EC" id="2.7.11.10"/>
    </reaction>
</comment>
<evidence type="ECO:0000313" key="14">
    <source>
        <dbReference type="RefSeq" id="XP_022298345.1"/>
    </source>
</evidence>
<evidence type="ECO:0000256" key="11">
    <source>
        <dbReference type="SAM" id="Coils"/>
    </source>
</evidence>
<evidence type="ECO:0000256" key="9">
    <source>
        <dbReference type="ARBA" id="ARBA00048789"/>
    </source>
</evidence>
<keyword evidence="6 10" id="KW-0547">Nucleotide-binding</keyword>
<dbReference type="GO" id="GO:0005524">
    <property type="term" value="F:ATP binding"/>
    <property type="evidence" value="ECO:0007669"/>
    <property type="project" value="UniProtKB-UniRule"/>
</dbReference>
<dbReference type="CDD" id="cd12219">
    <property type="entry name" value="Ubl_TBK1_like"/>
    <property type="match status" value="1"/>
</dbReference>
<evidence type="ECO:0000256" key="4">
    <source>
        <dbReference type="ARBA" id="ARBA00022527"/>
    </source>
</evidence>
<accession>A0A8B8B4K7</accession>
<keyword evidence="8 10" id="KW-0067">ATP-binding</keyword>
<dbReference type="Proteomes" id="UP000694844">
    <property type="component" value="Chromosome 8"/>
</dbReference>
<dbReference type="EC" id="2.7.11.10" evidence="2"/>